<keyword evidence="5" id="KW-1185">Reference proteome</keyword>
<proteinExistence type="predicted"/>
<dbReference type="EMBL" id="CAUOFW020010113">
    <property type="protein sequence ID" value="CAK9187744.1"/>
    <property type="molecule type" value="Genomic_DNA"/>
</dbReference>
<comment type="caution">
    <text evidence="4">The sequence shown here is derived from an EMBL/GenBank/DDBJ whole genome shotgun (WGS) entry which is preliminary data.</text>
</comment>
<feature type="domain" description="VAN3-binding protein-like auxin canalisation" evidence="2">
    <location>
        <begin position="231"/>
        <end position="462"/>
    </location>
</feature>
<dbReference type="PANTHER" id="PTHR31351">
    <property type="entry name" value="EXPRESSED PROTEIN"/>
    <property type="match status" value="1"/>
</dbReference>
<evidence type="ECO:0000259" key="2">
    <source>
        <dbReference type="Pfam" id="PF05703"/>
    </source>
</evidence>
<evidence type="ECO:0000256" key="1">
    <source>
        <dbReference type="SAM" id="MobiDB-lite"/>
    </source>
</evidence>
<dbReference type="Proteomes" id="UP001642360">
    <property type="component" value="Unassembled WGS sequence"/>
</dbReference>
<feature type="compositionally biased region" description="Polar residues" evidence="1">
    <location>
        <begin position="213"/>
        <end position="226"/>
    </location>
</feature>
<evidence type="ECO:0000313" key="4">
    <source>
        <dbReference type="EMBL" id="CAK9187744.1"/>
    </source>
</evidence>
<dbReference type="Pfam" id="PF08458">
    <property type="entry name" value="PH_2"/>
    <property type="match status" value="1"/>
</dbReference>
<gene>
    <name evidence="4" type="ORF">ILEXP_LOCUS58333</name>
</gene>
<evidence type="ECO:0000313" key="5">
    <source>
        <dbReference type="Proteomes" id="UP001642360"/>
    </source>
</evidence>
<dbReference type="AlphaFoldDB" id="A0ABC8V4C7"/>
<feature type="region of interest" description="Disordered" evidence="1">
    <location>
        <begin position="209"/>
        <end position="230"/>
    </location>
</feature>
<dbReference type="InterPro" id="IPR008546">
    <property type="entry name" value="VAN3-bd-like_auxin_canal"/>
</dbReference>
<dbReference type="Pfam" id="PF05703">
    <property type="entry name" value="Auxin_canalis"/>
    <property type="match status" value="1"/>
</dbReference>
<dbReference type="PANTHER" id="PTHR31351:SF30">
    <property type="entry name" value="VAN3-BINDING PROTEIN-LIKE"/>
    <property type="match status" value="1"/>
</dbReference>
<organism evidence="4 5">
    <name type="scientific">Ilex paraguariensis</name>
    <name type="common">yerba mate</name>
    <dbReference type="NCBI Taxonomy" id="185542"/>
    <lineage>
        <taxon>Eukaryota</taxon>
        <taxon>Viridiplantae</taxon>
        <taxon>Streptophyta</taxon>
        <taxon>Embryophyta</taxon>
        <taxon>Tracheophyta</taxon>
        <taxon>Spermatophyta</taxon>
        <taxon>Magnoliopsida</taxon>
        <taxon>eudicotyledons</taxon>
        <taxon>Gunneridae</taxon>
        <taxon>Pentapetalae</taxon>
        <taxon>asterids</taxon>
        <taxon>campanulids</taxon>
        <taxon>Aquifoliales</taxon>
        <taxon>Aquifoliaceae</taxon>
        <taxon>Ilex</taxon>
    </lineage>
</organism>
<protein>
    <submittedName>
        <fullName evidence="4">Uncharacterized protein</fullName>
    </submittedName>
</protein>
<sequence>MGTWDCLGRFYREGMWKGFHYYWHVKQQGICLQDAESLCYKWGTTSNGKGLQEQSGSEDTCQSGAAASGSAARAMFITKETCHQSHTADAINAMLNEKYVPHVRYTLQFQESFGCWNNFIVQIPVSLQVALLGMYGAEDWKNKLKRSEQSQQGLCIIDKGERQVIVLGNYMEELQEEMKFDGVSFRAQTKSSLPYYVSYQQKPDSAARKVQKNLGSSNRPFSSYKQSLKMPESPNQTMEFLCRSWSPSASDFLDLFPSSNFLLPESVKDETEEREEEGVGEKLKEEYEKERTEETLKNTAQRNRIIARKGKNYRMDLNHMMEWLKGKSLTSLLRSHREKKKEEMRFQTAKLHAALSLTRLAAAIAGFSTNVSIDIQDTNHFDCGGTGDWNQDKGVVVASAAALMTTVCAEAAESLGAQRSQVACAVNSGLAIQTPTDMITVTATAATCLRGAAALKSRALADSYSPRSQDILKVGAQICIIMPSGQKEYKLVNIYLKYDQLTLSFRKKYLGGALTTSKQYKVINITEEPKAGQGSFLLSLKTDKGIIRLLFEDEKQSTIWKTTISNLLKICNPR</sequence>
<dbReference type="InterPro" id="IPR013666">
    <property type="entry name" value="PH_pln"/>
</dbReference>
<reference evidence="4 5" key="1">
    <citation type="submission" date="2024-02" db="EMBL/GenBank/DDBJ databases">
        <authorList>
            <person name="Vignale AGUSTIN F."/>
            <person name="Sosa J E."/>
            <person name="Modenutti C."/>
        </authorList>
    </citation>
    <scope>NUCLEOTIDE SEQUENCE [LARGE SCALE GENOMIC DNA]</scope>
</reference>
<evidence type="ECO:0000259" key="3">
    <source>
        <dbReference type="Pfam" id="PF08458"/>
    </source>
</evidence>
<accession>A0ABC8V4C7</accession>
<feature type="domain" description="Pleckstrin-like plant" evidence="3">
    <location>
        <begin position="482"/>
        <end position="570"/>
    </location>
</feature>
<name>A0ABC8V4C7_9AQUA</name>
<dbReference type="InterPro" id="IPR040269">
    <property type="entry name" value="VAB"/>
</dbReference>